<reference evidence="2 4" key="1">
    <citation type="journal article" date="2012" name="Nature">
        <title>Algal genomes reveal evolutionary mosaicism and the fate of nucleomorphs.</title>
        <authorList>
            <consortium name="DOE Joint Genome Institute"/>
            <person name="Curtis B.A."/>
            <person name="Tanifuji G."/>
            <person name="Burki F."/>
            <person name="Gruber A."/>
            <person name="Irimia M."/>
            <person name="Maruyama S."/>
            <person name="Arias M.C."/>
            <person name="Ball S.G."/>
            <person name="Gile G.H."/>
            <person name="Hirakawa Y."/>
            <person name="Hopkins J.F."/>
            <person name="Kuo A."/>
            <person name="Rensing S.A."/>
            <person name="Schmutz J."/>
            <person name="Symeonidi A."/>
            <person name="Elias M."/>
            <person name="Eveleigh R.J."/>
            <person name="Herman E.K."/>
            <person name="Klute M.J."/>
            <person name="Nakayama T."/>
            <person name="Obornik M."/>
            <person name="Reyes-Prieto A."/>
            <person name="Armbrust E.V."/>
            <person name="Aves S.J."/>
            <person name="Beiko R.G."/>
            <person name="Coutinho P."/>
            <person name="Dacks J.B."/>
            <person name="Durnford D.G."/>
            <person name="Fast N.M."/>
            <person name="Green B.R."/>
            <person name="Grisdale C.J."/>
            <person name="Hempel F."/>
            <person name="Henrissat B."/>
            <person name="Hoppner M.P."/>
            <person name="Ishida K."/>
            <person name="Kim E."/>
            <person name="Koreny L."/>
            <person name="Kroth P.G."/>
            <person name="Liu Y."/>
            <person name="Malik S.B."/>
            <person name="Maier U.G."/>
            <person name="McRose D."/>
            <person name="Mock T."/>
            <person name="Neilson J.A."/>
            <person name="Onodera N.T."/>
            <person name="Poole A.M."/>
            <person name="Pritham E.J."/>
            <person name="Richards T.A."/>
            <person name="Rocap G."/>
            <person name="Roy S.W."/>
            <person name="Sarai C."/>
            <person name="Schaack S."/>
            <person name="Shirato S."/>
            <person name="Slamovits C.H."/>
            <person name="Spencer D.F."/>
            <person name="Suzuki S."/>
            <person name="Worden A.Z."/>
            <person name="Zauner S."/>
            <person name="Barry K."/>
            <person name="Bell C."/>
            <person name="Bharti A.K."/>
            <person name="Crow J.A."/>
            <person name="Grimwood J."/>
            <person name="Kramer R."/>
            <person name="Lindquist E."/>
            <person name="Lucas S."/>
            <person name="Salamov A."/>
            <person name="McFadden G.I."/>
            <person name="Lane C.E."/>
            <person name="Keeling P.J."/>
            <person name="Gray M.W."/>
            <person name="Grigoriev I.V."/>
            <person name="Archibald J.M."/>
        </authorList>
    </citation>
    <scope>NUCLEOTIDE SEQUENCE</scope>
    <source>
        <strain evidence="2 4">CCMP2712</strain>
    </source>
</reference>
<dbReference type="HOGENOM" id="CLU_353931_0_0_1"/>
<keyword evidence="4" id="KW-1185">Reference proteome</keyword>
<dbReference type="PaxDb" id="55529-EKX45968"/>
<dbReference type="EnsemblProtists" id="EKX45968">
    <property type="protein sequence ID" value="EKX45968"/>
    <property type="gene ID" value="GUITHDRAFT_138462"/>
</dbReference>
<dbReference type="OrthoDB" id="8883818at2759"/>
<feature type="region of interest" description="Disordered" evidence="1">
    <location>
        <begin position="1"/>
        <end position="20"/>
    </location>
</feature>
<evidence type="ECO:0000313" key="3">
    <source>
        <dbReference type="EnsemblProtists" id="EKX45968"/>
    </source>
</evidence>
<dbReference type="EMBL" id="JH992996">
    <property type="protein sequence ID" value="EKX45968.1"/>
    <property type="molecule type" value="Genomic_DNA"/>
</dbReference>
<proteinExistence type="predicted"/>
<protein>
    <recommendedName>
        <fullName evidence="5">LysM domain-containing protein</fullName>
    </recommendedName>
</protein>
<reference evidence="4" key="2">
    <citation type="submission" date="2012-11" db="EMBL/GenBank/DDBJ databases">
        <authorList>
            <person name="Kuo A."/>
            <person name="Curtis B.A."/>
            <person name="Tanifuji G."/>
            <person name="Burki F."/>
            <person name="Gruber A."/>
            <person name="Irimia M."/>
            <person name="Maruyama S."/>
            <person name="Arias M.C."/>
            <person name="Ball S.G."/>
            <person name="Gile G.H."/>
            <person name="Hirakawa Y."/>
            <person name="Hopkins J.F."/>
            <person name="Rensing S.A."/>
            <person name="Schmutz J."/>
            <person name="Symeonidi A."/>
            <person name="Elias M."/>
            <person name="Eveleigh R.J."/>
            <person name="Herman E.K."/>
            <person name="Klute M.J."/>
            <person name="Nakayama T."/>
            <person name="Obornik M."/>
            <person name="Reyes-Prieto A."/>
            <person name="Armbrust E.V."/>
            <person name="Aves S.J."/>
            <person name="Beiko R.G."/>
            <person name="Coutinho P."/>
            <person name="Dacks J.B."/>
            <person name="Durnford D.G."/>
            <person name="Fast N.M."/>
            <person name="Green B.R."/>
            <person name="Grisdale C."/>
            <person name="Hempe F."/>
            <person name="Henrissat B."/>
            <person name="Hoppner M.P."/>
            <person name="Ishida K.-I."/>
            <person name="Kim E."/>
            <person name="Koreny L."/>
            <person name="Kroth P.G."/>
            <person name="Liu Y."/>
            <person name="Malik S.-B."/>
            <person name="Maier U.G."/>
            <person name="McRose D."/>
            <person name="Mock T."/>
            <person name="Neilson J.A."/>
            <person name="Onodera N.T."/>
            <person name="Poole A.M."/>
            <person name="Pritham E.J."/>
            <person name="Richards T.A."/>
            <person name="Rocap G."/>
            <person name="Roy S.W."/>
            <person name="Sarai C."/>
            <person name="Schaack S."/>
            <person name="Shirato S."/>
            <person name="Slamovits C.H."/>
            <person name="Spencer D.F."/>
            <person name="Suzuki S."/>
            <person name="Worden A.Z."/>
            <person name="Zauner S."/>
            <person name="Barry K."/>
            <person name="Bell C."/>
            <person name="Bharti A.K."/>
            <person name="Crow J.A."/>
            <person name="Grimwood J."/>
            <person name="Kramer R."/>
            <person name="Lindquist E."/>
            <person name="Lucas S."/>
            <person name="Salamov A."/>
            <person name="McFadden G.I."/>
            <person name="Lane C.E."/>
            <person name="Keeling P.J."/>
            <person name="Gray M.W."/>
            <person name="Grigoriev I.V."/>
            <person name="Archibald J.M."/>
        </authorList>
    </citation>
    <scope>NUCLEOTIDE SEQUENCE</scope>
    <source>
        <strain evidence="4">CCMP2712</strain>
    </source>
</reference>
<reference evidence="3" key="3">
    <citation type="submission" date="2016-03" db="UniProtKB">
        <authorList>
            <consortium name="EnsemblProtists"/>
        </authorList>
    </citation>
    <scope>IDENTIFICATION</scope>
</reference>
<dbReference type="AlphaFoldDB" id="L1JBQ3"/>
<gene>
    <name evidence="2" type="ORF">GUITHDRAFT_138462</name>
</gene>
<dbReference type="RefSeq" id="XP_005832948.1">
    <property type="nucleotide sequence ID" value="XM_005832891.1"/>
</dbReference>
<organism evidence="2">
    <name type="scientific">Guillardia theta (strain CCMP2712)</name>
    <name type="common">Cryptophyte</name>
    <dbReference type="NCBI Taxonomy" id="905079"/>
    <lineage>
        <taxon>Eukaryota</taxon>
        <taxon>Cryptophyceae</taxon>
        <taxon>Pyrenomonadales</taxon>
        <taxon>Geminigeraceae</taxon>
        <taxon>Guillardia</taxon>
    </lineage>
</organism>
<evidence type="ECO:0000313" key="4">
    <source>
        <dbReference type="Proteomes" id="UP000011087"/>
    </source>
</evidence>
<name>L1JBQ3_GUITC</name>
<evidence type="ECO:0000256" key="1">
    <source>
        <dbReference type="SAM" id="MobiDB-lite"/>
    </source>
</evidence>
<dbReference type="GeneID" id="17302785"/>
<dbReference type="Proteomes" id="UP000011087">
    <property type="component" value="Unassembled WGS sequence"/>
</dbReference>
<evidence type="ECO:0000313" key="2">
    <source>
        <dbReference type="EMBL" id="EKX45968.1"/>
    </source>
</evidence>
<accession>L1JBQ3</accession>
<sequence length="794" mass="87446">MVRQSHEGSQQSASLSRAKEEGPTSQILVVPEAIWPSHLNLDMRLQSKIRCHVVFVVLASIDLCLSQNITFSTLRWRQESVTPPRVRVQLFTGWVWQSFSSPELGCEGNCKVVSNVLQCQQCTGTYNSRMVPSIGDVVSLYDPKGFLSGTVQLDLGQSRILTGDRSLCRSITSSRFGQCIEGVVQDVNVLNNTMVVLSEYIQEYLSLSNYSIQFKGCCRLSTLVNNAGSYWQERAMIQLANKLPNESPMIARVMQVEAYAGQTMSFKIQAFQPEGNKLSWRIGTQQEFDPLGTSKLPGPPASLAVDATTGEVQWYSTTTVGLFVVYVVVEAKIDTYSAGSTFVSFIIRVNPANSATRPAVSILGGSLQSFVCGRSNLMQIFPSSSSTSAENLRVDQLLAGPSLHNDTLWTAGARPLFLSFSGSANYTWLPPCELLAANVRYLYSGPSMLDVFQACFTARDQVKFVTSPPSCSFIRVLRCTRPALTMLGTAGTYQEVTVRVGRKQQFAFNASDDTQTLSVSFVPSSTTSLIFGFDWNPNVCSQIPATSAWNFSSGQSLTVCNPVTSLLNFSANFSHAGLDQVFCFQSRNDQHLCSEEDRRSMPICIRLIVPAPSISWSSLTPQEGAEIFTYLGCQLDVPLAAVDLTDYFDISIEPDGLQYTLPTGASLSDPVCQPSTSSSPDFQAASLTSSRLSRCLILTVSKCRYCARKGESLLQISQEFATDWLQLFAANPQLLNPDQVEEAELINLGPLYPARRYDTLTSIADRLRIPCAVMRVSVQYRQPCQKQPGHNRHQ</sequence>
<evidence type="ECO:0008006" key="5">
    <source>
        <dbReference type="Google" id="ProtNLM"/>
    </source>
</evidence>
<dbReference type="KEGG" id="gtt:GUITHDRAFT_138462"/>